<evidence type="ECO:0000259" key="1">
    <source>
        <dbReference type="Pfam" id="PF13302"/>
    </source>
</evidence>
<dbReference type="Proteomes" id="UP001595962">
    <property type="component" value="Unassembled WGS sequence"/>
</dbReference>
<dbReference type="Pfam" id="PF13302">
    <property type="entry name" value="Acetyltransf_3"/>
    <property type="match status" value="1"/>
</dbReference>
<accession>A0ABV9JLF7</accession>
<dbReference type="SUPFAM" id="SSF55729">
    <property type="entry name" value="Acyl-CoA N-acyltransferases (Nat)"/>
    <property type="match status" value="1"/>
</dbReference>
<reference evidence="3" key="1">
    <citation type="journal article" date="2019" name="Int. J. Syst. Evol. Microbiol.">
        <title>The Global Catalogue of Microorganisms (GCM) 10K type strain sequencing project: providing services to taxonomists for standard genome sequencing and annotation.</title>
        <authorList>
            <consortium name="The Broad Institute Genomics Platform"/>
            <consortium name="The Broad Institute Genome Sequencing Center for Infectious Disease"/>
            <person name="Wu L."/>
            <person name="Ma J."/>
        </authorList>
    </citation>
    <scope>NUCLEOTIDE SEQUENCE [LARGE SCALE GENOMIC DNA]</scope>
    <source>
        <strain evidence="3">DT28</strain>
    </source>
</reference>
<dbReference type="PANTHER" id="PTHR43610:SF1">
    <property type="entry name" value="N-ACETYLTRANSFERASE DOMAIN-CONTAINING PROTEIN"/>
    <property type="match status" value="1"/>
</dbReference>
<dbReference type="EMBL" id="JBHSGB010000006">
    <property type="protein sequence ID" value="MFC4655055.1"/>
    <property type="molecule type" value="Genomic_DNA"/>
</dbReference>
<dbReference type="InterPro" id="IPR016181">
    <property type="entry name" value="Acyl_CoA_acyltransferase"/>
</dbReference>
<dbReference type="InterPro" id="IPR000182">
    <property type="entry name" value="GNAT_dom"/>
</dbReference>
<organism evidence="2 3">
    <name type="scientific">Rheinheimera marina</name>
    <dbReference type="NCBI Taxonomy" id="1774958"/>
    <lineage>
        <taxon>Bacteria</taxon>
        <taxon>Pseudomonadati</taxon>
        <taxon>Pseudomonadota</taxon>
        <taxon>Gammaproteobacteria</taxon>
        <taxon>Chromatiales</taxon>
        <taxon>Chromatiaceae</taxon>
        <taxon>Rheinheimera</taxon>
    </lineage>
</organism>
<keyword evidence="2" id="KW-0808">Transferase</keyword>
<feature type="domain" description="N-acetyltransferase" evidence="1">
    <location>
        <begin position="14"/>
        <end position="151"/>
    </location>
</feature>
<gene>
    <name evidence="2" type="ORF">ACFO3I_08515</name>
</gene>
<proteinExistence type="predicted"/>
<keyword evidence="3" id="KW-1185">Reference proteome</keyword>
<name>A0ABV9JLF7_9GAMM</name>
<dbReference type="Gene3D" id="3.40.630.30">
    <property type="match status" value="1"/>
</dbReference>
<dbReference type="EC" id="2.3.-.-" evidence="2"/>
<sequence>MWIQPGPLQGQHVSLEPLTEQHTEALSTALRDGESWKLWYAFVPNPDELALYVQQAVQGAERGEQAFVVKLAETGQVVGTTRFYQVDAANKRALIGYTWYAESVRRTAVNTETKYLMLRHLFEQCGAIAAEFRTHFFNQTSRNAIERLGARQDGILRNHMIMKDGSYRDTVVYSIIASEWPAVRTNLLFKLSQHHAR</sequence>
<keyword evidence="2" id="KW-0012">Acyltransferase</keyword>
<dbReference type="PANTHER" id="PTHR43610">
    <property type="entry name" value="BLL6696 PROTEIN"/>
    <property type="match status" value="1"/>
</dbReference>
<protein>
    <submittedName>
        <fullName evidence="2">GNAT family N-acetyltransferase</fullName>
        <ecNumber evidence="2">2.3.-.-</ecNumber>
    </submittedName>
</protein>
<comment type="caution">
    <text evidence="2">The sequence shown here is derived from an EMBL/GenBank/DDBJ whole genome shotgun (WGS) entry which is preliminary data.</text>
</comment>
<dbReference type="GO" id="GO:0016746">
    <property type="term" value="F:acyltransferase activity"/>
    <property type="evidence" value="ECO:0007669"/>
    <property type="project" value="UniProtKB-KW"/>
</dbReference>
<dbReference type="RefSeq" id="WP_377333325.1">
    <property type="nucleotide sequence ID" value="NZ_JBHSGB010000006.1"/>
</dbReference>
<evidence type="ECO:0000313" key="2">
    <source>
        <dbReference type="EMBL" id="MFC4655055.1"/>
    </source>
</evidence>
<evidence type="ECO:0000313" key="3">
    <source>
        <dbReference type="Proteomes" id="UP001595962"/>
    </source>
</evidence>